<dbReference type="PROSITE" id="PS50144">
    <property type="entry name" value="MATH"/>
    <property type="match status" value="1"/>
</dbReference>
<evidence type="ECO:0000256" key="3">
    <source>
        <dbReference type="SAM" id="Phobius"/>
    </source>
</evidence>
<dbReference type="CDD" id="cd00121">
    <property type="entry name" value="MATH"/>
    <property type="match status" value="1"/>
</dbReference>
<dbReference type="InterPro" id="IPR008974">
    <property type="entry name" value="TRAF-like"/>
</dbReference>
<feature type="domain" description="MATH" evidence="4">
    <location>
        <begin position="74"/>
        <end position="280"/>
    </location>
</feature>
<keyword evidence="3" id="KW-0812">Transmembrane</keyword>
<accession>A0AAN8YW92</accession>
<feature type="region of interest" description="Disordered" evidence="2">
    <location>
        <begin position="441"/>
        <end position="462"/>
    </location>
</feature>
<dbReference type="InterPro" id="IPR002083">
    <property type="entry name" value="MATH/TRAF_dom"/>
</dbReference>
<feature type="compositionally biased region" description="Low complexity" evidence="2">
    <location>
        <begin position="725"/>
        <end position="738"/>
    </location>
</feature>
<evidence type="ECO:0000259" key="4">
    <source>
        <dbReference type="PROSITE" id="PS50144"/>
    </source>
</evidence>
<evidence type="ECO:0000313" key="5">
    <source>
        <dbReference type="EMBL" id="KAK6915376.1"/>
    </source>
</evidence>
<protein>
    <submittedName>
        <fullName evidence="5">MATH/TRAF domain</fullName>
    </submittedName>
</protein>
<dbReference type="EMBL" id="JBAMMX010000025">
    <property type="protein sequence ID" value="KAK6915376.1"/>
    <property type="molecule type" value="Genomic_DNA"/>
</dbReference>
<dbReference type="AlphaFoldDB" id="A0AAN8YW92"/>
<dbReference type="InterPro" id="IPR055327">
    <property type="entry name" value="TRAF1A/B"/>
</dbReference>
<dbReference type="PANTHER" id="PTHR47477:SF8">
    <property type="entry name" value="TNF RECEPTOR-ASSOCIATED FACTOR HOMOLOG 1A"/>
    <property type="match status" value="1"/>
</dbReference>
<dbReference type="Gene3D" id="2.60.210.10">
    <property type="entry name" value="Apoptosis, Tumor Necrosis Factor Receptor Associated Protein 2, Chain A"/>
    <property type="match status" value="2"/>
</dbReference>
<sequence>MTTNLNSLGSKTLIGILGVKPKLRHQSPANLLVHLWVWTNASGMLTGVVRVFSSAFSCFALITLFIGPKPSELYGKFTWKIEKFSQTSKKELKSDIFEVGCYKWYAAADIPDLLCLCVVYSLDSLVVILVLYKLVHLLPCFVLEDPDSKSLYDVSEKGIPLRYILIYPQGCDVCNHLSLFLCVANHDKLYPGMISYSSLFYLINNVSPPLFVTETGTGWGHFAQFTIAVVNNDPKKSKYSDTLHRFWKKEHDWGWKKFMELSKLQDGFLVGDKLEIRAQVQVVREKVNRPFRCLDRQYRRELVRVYLTNVEQICRLFVEDRRGKLWKLMEDKLRWSSLSAFWRRIDLNSRWRMSREKMDVILRVIVKHFFVENEVTSTLVMDSLFSGMKVLESQSGSKKGRATSLDSLETAFPIVQIEDDMFVLADDVLALLARAVLEPLPPKEEKGPQNRTKDGCSGEDFSKDSIERDERRLTILGWRTLEIFVLAHIFSKKIEVAYQEAVALKRQEELIREEEANQAENELKAKRQAAKKEKRSKKKLDLFSILKRTQIQVGSVLDFLVGLEMNLAMLGAGQLFKANLDCLGNGTHKKGFLFMYPMLVNSMQNKQRRNNHKGKDKGKCGKCEVVVEKKCQGSPSDEKREEELTENRAHSVPIVIEALIGVSDESDTGDDPGERFQLDLEDRDASPVSWDTDTSEVHPSAETCSSGMSSMEQNGQTDKNPLINDDSSSTCSTDSTPSVVTNGPYRRGLLLTSKSQMSPSR</sequence>
<dbReference type="Pfam" id="PF22486">
    <property type="entry name" value="MATH_2"/>
    <property type="match status" value="1"/>
</dbReference>
<feature type="compositionally biased region" description="Polar residues" evidence="2">
    <location>
        <begin position="752"/>
        <end position="761"/>
    </location>
</feature>
<evidence type="ECO:0000313" key="6">
    <source>
        <dbReference type="Proteomes" id="UP001370490"/>
    </source>
</evidence>
<organism evidence="5 6">
    <name type="scientific">Dillenia turbinata</name>
    <dbReference type="NCBI Taxonomy" id="194707"/>
    <lineage>
        <taxon>Eukaryota</taxon>
        <taxon>Viridiplantae</taxon>
        <taxon>Streptophyta</taxon>
        <taxon>Embryophyta</taxon>
        <taxon>Tracheophyta</taxon>
        <taxon>Spermatophyta</taxon>
        <taxon>Magnoliopsida</taxon>
        <taxon>eudicotyledons</taxon>
        <taxon>Gunneridae</taxon>
        <taxon>Pentapetalae</taxon>
        <taxon>Dilleniales</taxon>
        <taxon>Dilleniaceae</taxon>
        <taxon>Dillenia</taxon>
    </lineage>
</organism>
<comment type="caution">
    <text evidence="5">The sequence shown here is derived from an EMBL/GenBank/DDBJ whole genome shotgun (WGS) entry which is preliminary data.</text>
</comment>
<dbReference type="PANTHER" id="PTHR47477">
    <property type="entry name" value="TNF RECEPTOR-ASSOCIATED FACTOR HOMOLOG 1A"/>
    <property type="match status" value="1"/>
</dbReference>
<keyword evidence="6" id="KW-1185">Reference proteome</keyword>
<keyword evidence="3" id="KW-1133">Transmembrane helix</keyword>
<keyword evidence="1" id="KW-0175">Coiled coil</keyword>
<feature type="compositionally biased region" description="Polar residues" evidence="2">
    <location>
        <begin position="702"/>
        <end position="719"/>
    </location>
</feature>
<keyword evidence="3" id="KW-0472">Membrane</keyword>
<dbReference type="SUPFAM" id="SSF49599">
    <property type="entry name" value="TRAF domain-like"/>
    <property type="match status" value="2"/>
</dbReference>
<feature type="transmembrane region" description="Helical" evidence="3">
    <location>
        <begin position="113"/>
        <end position="132"/>
    </location>
</feature>
<gene>
    <name evidence="5" type="ORF">RJ641_020493</name>
</gene>
<evidence type="ECO:0000256" key="1">
    <source>
        <dbReference type="SAM" id="Coils"/>
    </source>
</evidence>
<feature type="coiled-coil region" evidence="1">
    <location>
        <begin position="504"/>
        <end position="540"/>
    </location>
</feature>
<name>A0AAN8YW92_9MAGN</name>
<feature type="region of interest" description="Disordered" evidence="2">
    <location>
        <begin position="661"/>
        <end position="761"/>
    </location>
</feature>
<reference evidence="5 6" key="1">
    <citation type="submission" date="2023-12" db="EMBL/GenBank/DDBJ databases">
        <title>A high-quality genome assembly for Dillenia turbinata (Dilleniales).</title>
        <authorList>
            <person name="Chanderbali A."/>
        </authorList>
    </citation>
    <scope>NUCLEOTIDE SEQUENCE [LARGE SCALE GENOMIC DNA]</scope>
    <source>
        <strain evidence="5">LSX21</strain>
        <tissue evidence="5">Leaf</tissue>
    </source>
</reference>
<feature type="transmembrane region" description="Helical" evidence="3">
    <location>
        <begin position="44"/>
        <end position="66"/>
    </location>
</feature>
<evidence type="ECO:0000256" key="2">
    <source>
        <dbReference type="SAM" id="MobiDB-lite"/>
    </source>
</evidence>
<feature type="compositionally biased region" description="Basic and acidic residues" evidence="2">
    <location>
        <begin position="672"/>
        <end position="685"/>
    </location>
</feature>
<proteinExistence type="predicted"/>
<dbReference type="Proteomes" id="UP001370490">
    <property type="component" value="Unassembled WGS sequence"/>
</dbReference>